<keyword evidence="2" id="KW-0732">Signal</keyword>
<dbReference type="AlphaFoldDB" id="A0A5C6AH08"/>
<evidence type="ECO:0000313" key="3">
    <source>
        <dbReference type="EMBL" id="TWT98727.1"/>
    </source>
</evidence>
<feature type="signal peptide" evidence="2">
    <location>
        <begin position="1"/>
        <end position="34"/>
    </location>
</feature>
<evidence type="ECO:0000256" key="1">
    <source>
        <dbReference type="SAM" id="MobiDB-lite"/>
    </source>
</evidence>
<feature type="compositionally biased region" description="Polar residues" evidence="1">
    <location>
        <begin position="33"/>
        <end position="42"/>
    </location>
</feature>
<keyword evidence="4" id="KW-1185">Reference proteome</keyword>
<sequence precursor="true">MSFTLPSINTLFRSRHLVSLVLIAWTLSVLPSTSADEPTASETPKVETPKVETPSDDGNTDESRPKRIAEYLTGATFTGQFTVAGKSDTKPESYTISSCEPLGHDDLYRLKVKIRYGDVDGEFPMDLKILWSGNTPVITMDAIWIPGLGTFSARVLIHQDRYAGTWQHDDKGGHLFGTIEKNARPNARPND</sequence>
<organism evidence="3 4">
    <name type="scientific">Neorhodopirellula pilleata</name>
    <dbReference type="NCBI Taxonomy" id="2714738"/>
    <lineage>
        <taxon>Bacteria</taxon>
        <taxon>Pseudomonadati</taxon>
        <taxon>Planctomycetota</taxon>
        <taxon>Planctomycetia</taxon>
        <taxon>Pirellulales</taxon>
        <taxon>Pirellulaceae</taxon>
        <taxon>Neorhodopirellula</taxon>
    </lineage>
</organism>
<evidence type="ECO:0000313" key="4">
    <source>
        <dbReference type="Proteomes" id="UP000316213"/>
    </source>
</evidence>
<evidence type="ECO:0000256" key="2">
    <source>
        <dbReference type="SAM" id="SignalP"/>
    </source>
</evidence>
<accession>A0A5C6AH08</accession>
<dbReference type="RefSeq" id="WP_146577422.1">
    <property type="nucleotide sequence ID" value="NZ_SJPM01000003.1"/>
</dbReference>
<proteinExistence type="predicted"/>
<dbReference type="EMBL" id="SJPM01000003">
    <property type="protein sequence ID" value="TWT98727.1"/>
    <property type="molecule type" value="Genomic_DNA"/>
</dbReference>
<feature type="chain" id="PRO_5023069115" evidence="2">
    <location>
        <begin position="35"/>
        <end position="191"/>
    </location>
</feature>
<reference evidence="3 4" key="1">
    <citation type="submission" date="2019-02" db="EMBL/GenBank/DDBJ databases">
        <title>Deep-cultivation of Planctomycetes and their phenomic and genomic characterization uncovers novel biology.</title>
        <authorList>
            <person name="Wiegand S."/>
            <person name="Jogler M."/>
            <person name="Boedeker C."/>
            <person name="Pinto D."/>
            <person name="Vollmers J."/>
            <person name="Rivas-Marin E."/>
            <person name="Kohn T."/>
            <person name="Peeters S.H."/>
            <person name="Heuer A."/>
            <person name="Rast P."/>
            <person name="Oberbeckmann S."/>
            <person name="Bunk B."/>
            <person name="Jeske O."/>
            <person name="Meyerdierks A."/>
            <person name="Storesund J.E."/>
            <person name="Kallscheuer N."/>
            <person name="Luecker S."/>
            <person name="Lage O.M."/>
            <person name="Pohl T."/>
            <person name="Merkel B.J."/>
            <person name="Hornburger P."/>
            <person name="Mueller R.-W."/>
            <person name="Bruemmer F."/>
            <person name="Labrenz M."/>
            <person name="Spormann A.M."/>
            <person name="Op Den Camp H."/>
            <person name="Overmann J."/>
            <person name="Amann R."/>
            <person name="Jetten M.S.M."/>
            <person name="Mascher T."/>
            <person name="Medema M.H."/>
            <person name="Devos D.P."/>
            <person name="Kaster A.-K."/>
            <person name="Ovreas L."/>
            <person name="Rohde M."/>
            <person name="Galperin M.Y."/>
            <person name="Jogler C."/>
        </authorList>
    </citation>
    <scope>NUCLEOTIDE SEQUENCE [LARGE SCALE GENOMIC DNA]</scope>
    <source>
        <strain evidence="3 4">Pla100</strain>
    </source>
</reference>
<dbReference type="OrthoDB" id="286057at2"/>
<dbReference type="Proteomes" id="UP000316213">
    <property type="component" value="Unassembled WGS sequence"/>
</dbReference>
<name>A0A5C6AH08_9BACT</name>
<gene>
    <name evidence="3" type="ORF">Pla100_18920</name>
</gene>
<protein>
    <submittedName>
        <fullName evidence="3">Uncharacterized protein</fullName>
    </submittedName>
</protein>
<comment type="caution">
    <text evidence="3">The sequence shown here is derived from an EMBL/GenBank/DDBJ whole genome shotgun (WGS) entry which is preliminary data.</text>
</comment>
<feature type="region of interest" description="Disordered" evidence="1">
    <location>
        <begin position="33"/>
        <end position="64"/>
    </location>
</feature>